<dbReference type="GeneID" id="41596158"/>
<accession>A0A075MMG4</accession>
<sequence length="103" mass="11589">MFQTNISVLVDAMLQNVRATLGREAYDVVMSKIIGDYFGESMDIREAIMCRPELFETAFLELLGQMGIILLSKSLAETCPESIGMQYSKRGDFARYITALYST</sequence>
<dbReference type="Pfam" id="PF18550">
    <property type="entry name" value="NitrOD2"/>
    <property type="match status" value="1"/>
</dbReference>
<dbReference type="OrthoDB" id="13402at2157"/>
<evidence type="ECO:0000259" key="1">
    <source>
        <dbReference type="Pfam" id="PF18550"/>
    </source>
</evidence>
<dbReference type="EMBL" id="CP007174">
    <property type="protein sequence ID" value="AIF82325.1"/>
    <property type="molecule type" value="Genomic_DNA"/>
</dbReference>
<dbReference type="InterPro" id="IPR041226">
    <property type="entry name" value="NitrOD2"/>
</dbReference>
<organism evidence="2 3">
    <name type="scientific">Candidatus Nitrososphaera evergladensis SR1</name>
    <dbReference type="NCBI Taxonomy" id="1459636"/>
    <lineage>
        <taxon>Archaea</taxon>
        <taxon>Nitrososphaerota</taxon>
        <taxon>Nitrososphaeria</taxon>
        <taxon>Nitrososphaerales</taxon>
        <taxon>Nitrososphaeraceae</taxon>
        <taxon>Nitrososphaera</taxon>
    </lineage>
</organism>
<dbReference type="HOGENOM" id="CLU_160434_0_0_2"/>
<evidence type="ECO:0000313" key="2">
    <source>
        <dbReference type="EMBL" id="AIF82325.1"/>
    </source>
</evidence>
<dbReference type="Proteomes" id="UP000028194">
    <property type="component" value="Chromosome"/>
</dbReference>
<reference evidence="2 3" key="1">
    <citation type="journal article" date="2014" name="PLoS ONE">
        <title>Genome Sequence of Candidatus Nitrososphaera evergladensis from Group I.1b Enriched from Everglades Soil Reveals Novel Genomic Features of the Ammonia-Oxidizing Archaea.</title>
        <authorList>
            <person name="Zhalnina K.V."/>
            <person name="Dias R."/>
            <person name="Leonard M.T."/>
            <person name="Dorr de Quadros P."/>
            <person name="Camargo F.A."/>
            <person name="Drew J.C."/>
            <person name="Farmerie W.G."/>
            <person name="Daroub S.H."/>
            <person name="Triplett E.W."/>
        </authorList>
    </citation>
    <scope>NUCLEOTIDE SEQUENCE [LARGE SCALE GENOMIC DNA]</scope>
    <source>
        <strain evidence="2 3">SR1</strain>
    </source>
</reference>
<dbReference type="AlphaFoldDB" id="A0A075MMG4"/>
<gene>
    <name evidence="2" type="ORF">NTE_00243</name>
</gene>
<dbReference type="RefSeq" id="WP_148699332.1">
    <property type="nucleotide sequence ID" value="NZ_CP007174.1"/>
</dbReference>
<dbReference type="KEGG" id="nev:NTE_00243"/>
<name>A0A075MMG4_9ARCH</name>
<feature type="domain" description="Nitrososphaera output" evidence="1">
    <location>
        <begin position="5"/>
        <end position="99"/>
    </location>
</feature>
<proteinExistence type="predicted"/>
<protein>
    <recommendedName>
        <fullName evidence="1">Nitrososphaera output domain-containing protein</fullName>
    </recommendedName>
</protein>
<evidence type="ECO:0000313" key="3">
    <source>
        <dbReference type="Proteomes" id="UP000028194"/>
    </source>
</evidence>
<keyword evidence="3" id="KW-1185">Reference proteome</keyword>